<dbReference type="Proteomes" id="UP000799753">
    <property type="component" value="Unassembled WGS sequence"/>
</dbReference>
<name>A0A6A6RZE4_9PLEO</name>
<accession>A0A6A6RZE4</accession>
<protein>
    <submittedName>
        <fullName evidence="1">Uncharacterized protein</fullName>
    </submittedName>
</protein>
<dbReference type="AlphaFoldDB" id="A0A6A6RZE4"/>
<evidence type="ECO:0000313" key="1">
    <source>
        <dbReference type="EMBL" id="KAF2640700.1"/>
    </source>
</evidence>
<organism evidence="1 2">
    <name type="scientific">Massarina eburnea CBS 473.64</name>
    <dbReference type="NCBI Taxonomy" id="1395130"/>
    <lineage>
        <taxon>Eukaryota</taxon>
        <taxon>Fungi</taxon>
        <taxon>Dikarya</taxon>
        <taxon>Ascomycota</taxon>
        <taxon>Pezizomycotina</taxon>
        <taxon>Dothideomycetes</taxon>
        <taxon>Pleosporomycetidae</taxon>
        <taxon>Pleosporales</taxon>
        <taxon>Massarineae</taxon>
        <taxon>Massarinaceae</taxon>
        <taxon>Massarina</taxon>
    </lineage>
</organism>
<reference evidence="1" key="1">
    <citation type="journal article" date="2020" name="Stud. Mycol.">
        <title>101 Dothideomycetes genomes: a test case for predicting lifestyles and emergence of pathogens.</title>
        <authorList>
            <person name="Haridas S."/>
            <person name="Albert R."/>
            <person name="Binder M."/>
            <person name="Bloem J."/>
            <person name="Labutti K."/>
            <person name="Salamov A."/>
            <person name="Andreopoulos B."/>
            <person name="Baker S."/>
            <person name="Barry K."/>
            <person name="Bills G."/>
            <person name="Bluhm B."/>
            <person name="Cannon C."/>
            <person name="Castanera R."/>
            <person name="Culley D."/>
            <person name="Daum C."/>
            <person name="Ezra D."/>
            <person name="Gonzalez J."/>
            <person name="Henrissat B."/>
            <person name="Kuo A."/>
            <person name="Liang C."/>
            <person name="Lipzen A."/>
            <person name="Lutzoni F."/>
            <person name="Magnuson J."/>
            <person name="Mondo S."/>
            <person name="Nolan M."/>
            <person name="Ohm R."/>
            <person name="Pangilinan J."/>
            <person name="Park H.-J."/>
            <person name="Ramirez L."/>
            <person name="Alfaro M."/>
            <person name="Sun H."/>
            <person name="Tritt A."/>
            <person name="Yoshinaga Y."/>
            <person name="Zwiers L.-H."/>
            <person name="Turgeon B."/>
            <person name="Goodwin S."/>
            <person name="Spatafora J."/>
            <person name="Crous P."/>
            <person name="Grigoriev I."/>
        </authorList>
    </citation>
    <scope>NUCLEOTIDE SEQUENCE</scope>
    <source>
        <strain evidence="1">CBS 473.64</strain>
    </source>
</reference>
<gene>
    <name evidence="1" type="ORF">P280DRAFT_469413</name>
</gene>
<proteinExistence type="predicted"/>
<sequence length="110" mass="12658">MHCATRLVSRVISFQKYQSHAPKRTVLALTPASQLYLFRLLSTCSKLSMATPVKRKASNPISPPKIKKKKVEIPEYHLAISRRGDDGEIVWPARKEQIERAREIIKEWFG</sequence>
<evidence type="ECO:0000313" key="2">
    <source>
        <dbReference type="Proteomes" id="UP000799753"/>
    </source>
</evidence>
<dbReference type="OrthoDB" id="284473at2759"/>
<dbReference type="EMBL" id="MU006784">
    <property type="protein sequence ID" value="KAF2640700.1"/>
    <property type="molecule type" value="Genomic_DNA"/>
</dbReference>
<keyword evidence="2" id="KW-1185">Reference proteome</keyword>